<proteinExistence type="predicted"/>
<accession>A0AAD6L7I9</accession>
<dbReference type="EMBL" id="JAQIZT010000019">
    <property type="protein sequence ID" value="KAJ6951802.1"/>
    <property type="molecule type" value="Genomic_DNA"/>
</dbReference>
<gene>
    <name evidence="1" type="ORF">NC653_041067</name>
</gene>
<protein>
    <submittedName>
        <fullName evidence="1">Uncharacterized protein</fullName>
    </submittedName>
</protein>
<organism evidence="1 2">
    <name type="scientific">Populus alba x Populus x berolinensis</name>
    <dbReference type="NCBI Taxonomy" id="444605"/>
    <lineage>
        <taxon>Eukaryota</taxon>
        <taxon>Viridiplantae</taxon>
        <taxon>Streptophyta</taxon>
        <taxon>Embryophyta</taxon>
        <taxon>Tracheophyta</taxon>
        <taxon>Spermatophyta</taxon>
        <taxon>Magnoliopsida</taxon>
        <taxon>eudicotyledons</taxon>
        <taxon>Gunneridae</taxon>
        <taxon>Pentapetalae</taxon>
        <taxon>rosids</taxon>
        <taxon>fabids</taxon>
        <taxon>Malpighiales</taxon>
        <taxon>Salicaceae</taxon>
        <taxon>Saliceae</taxon>
        <taxon>Populus</taxon>
    </lineage>
</organism>
<evidence type="ECO:0000313" key="2">
    <source>
        <dbReference type="Proteomes" id="UP001164929"/>
    </source>
</evidence>
<reference evidence="1" key="1">
    <citation type="journal article" date="2023" name="Mol. Ecol. Resour.">
        <title>Chromosome-level genome assembly of a triploid poplar Populus alba 'Berolinensis'.</title>
        <authorList>
            <person name="Chen S."/>
            <person name="Yu Y."/>
            <person name="Wang X."/>
            <person name="Wang S."/>
            <person name="Zhang T."/>
            <person name="Zhou Y."/>
            <person name="He R."/>
            <person name="Meng N."/>
            <person name="Wang Y."/>
            <person name="Liu W."/>
            <person name="Liu Z."/>
            <person name="Liu J."/>
            <person name="Guo Q."/>
            <person name="Huang H."/>
            <person name="Sederoff R.R."/>
            <person name="Wang G."/>
            <person name="Qu G."/>
            <person name="Chen S."/>
        </authorList>
    </citation>
    <scope>NUCLEOTIDE SEQUENCE</scope>
    <source>
        <strain evidence="1">SC-2020</strain>
    </source>
</reference>
<keyword evidence="2" id="KW-1185">Reference proteome</keyword>
<evidence type="ECO:0000313" key="1">
    <source>
        <dbReference type="EMBL" id="KAJ6951802.1"/>
    </source>
</evidence>
<dbReference type="AlphaFoldDB" id="A0AAD6L7I9"/>
<dbReference type="Proteomes" id="UP001164929">
    <property type="component" value="Chromosome 19"/>
</dbReference>
<comment type="caution">
    <text evidence="1">The sequence shown here is derived from an EMBL/GenBank/DDBJ whole genome shotgun (WGS) entry which is preliminary data.</text>
</comment>
<sequence>MYQLQRGTAQTPFFVPSSPLSLSYINKGRKEQVSSPFLFYLRKKKSENECTIHGFCLLSREQMIKTDNKSMKVECLDQEKLNLDFGVA</sequence>
<name>A0AAD6L7I9_9ROSI</name>